<evidence type="ECO:0000259" key="9">
    <source>
        <dbReference type="Pfam" id="PF02803"/>
    </source>
</evidence>
<feature type="active site" description="Acyl-thioester intermediate" evidence="6">
    <location>
        <position position="95"/>
    </location>
</feature>
<dbReference type="EC" id="2.3.1.16" evidence="5"/>
<dbReference type="Proteomes" id="UP000228921">
    <property type="component" value="Unassembled WGS sequence"/>
</dbReference>
<proteinExistence type="inferred from homology"/>
<dbReference type="InterPro" id="IPR020610">
    <property type="entry name" value="Thiolase_AS"/>
</dbReference>
<comment type="pathway">
    <text evidence="1">Lipid metabolism.</text>
</comment>
<dbReference type="GO" id="GO:0005737">
    <property type="term" value="C:cytoplasm"/>
    <property type="evidence" value="ECO:0007669"/>
    <property type="project" value="UniProtKB-ARBA"/>
</dbReference>
<dbReference type="AlphaFoldDB" id="A0A2M8P2H2"/>
<comment type="caution">
    <text evidence="10">The sequence shown here is derived from an EMBL/GenBank/DDBJ whole genome shotgun (WGS) entry which is preliminary data.</text>
</comment>
<name>A0A2M8P2H2_9CHLR</name>
<dbReference type="InterPro" id="IPR020615">
    <property type="entry name" value="Thiolase_acyl_enz_int_AS"/>
</dbReference>
<evidence type="ECO:0000313" key="11">
    <source>
        <dbReference type="Proteomes" id="UP000228921"/>
    </source>
</evidence>
<evidence type="ECO:0000313" key="10">
    <source>
        <dbReference type="EMBL" id="PJF31755.1"/>
    </source>
</evidence>
<dbReference type="InterPro" id="IPR020616">
    <property type="entry name" value="Thiolase_N"/>
</dbReference>
<protein>
    <recommendedName>
        <fullName evidence="5">acetyl-CoA C-acyltransferase</fullName>
        <ecNumber evidence="5">2.3.1.16</ecNumber>
    </recommendedName>
</protein>
<accession>A0A2M8P2H2</accession>
<dbReference type="InterPro" id="IPR002155">
    <property type="entry name" value="Thiolase"/>
</dbReference>
<reference evidence="10 11" key="1">
    <citation type="submission" date="2017-11" db="EMBL/GenBank/DDBJ databases">
        <title>Evolution of Phototrophy in the Chloroflexi Phylum Driven by Horizontal Gene Transfer.</title>
        <authorList>
            <person name="Ward L.M."/>
            <person name="Hemp J."/>
            <person name="Shih P.M."/>
            <person name="Mcglynn S.E."/>
            <person name="Fischer W."/>
        </authorList>
    </citation>
    <scope>NUCLEOTIDE SEQUENCE [LARGE SCALE GENOMIC DNA]</scope>
    <source>
        <strain evidence="10">CP2_2F</strain>
    </source>
</reference>
<dbReference type="PANTHER" id="PTHR43853:SF21">
    <property type="entry name" value="STEROID 3-KETOACYL-COA THIOLASE"/>
    <property type="match status" value="1"/>
</dbReference>
<dbReference type="CDD" id="cd00751">
    <property type="entry name" value="thiolase"/>
    <property type="match status" value="1"/>
</dbReference>
<dbReference type="InterPro" id="IPR050215">
    <property type="entry name" value="Thiolase-like_sf_Thiolase"/>
</dbReference>
<keyword evidence="3 7" id="KW-0808">Transferase</keyword>
<dbReference type="SUPFAM" id="SSF53901">
    <property type="entry name" value="Thiolase-like"/>
    <property type="match status" value="2"/>
</dbReference>
<evidence type="ECO:0000256" key="5">
    <source>
        <dbReference type="ARBA" id="ARBA00024073"/>
    </source>
</evidence>
<dbReference type="Pfam" id="PF00108">
    <property type="entry name" value="Thiolase_N"/>
    <property type="match status" value="1"/>
</dbReference>
<dbReference type="InterPro" id="IPR016039">
    <property type="entry name" value="Thiolase-like"/>
</dbReference>
<dbReference type="GO" id="GO:0010124">
    <property type="term" value="P:phenylacetate catabolic process"/>
    <property type="evidence" value="ECO:0007669"/>
    <property type="project" value="TreeGrafter"/>
</dbReference>
<dbReference type="FunFam" id="3.40.47.10:FF:000010">
    <property type="entry name" value="Acetyl-CoA acetyltransferase (Thiolase)"/>
    <property type="match status" value="1"/>
</dbReference>
<sequence>MTERREAVIVAATRTAVGKAKRGTTQNARSDELAAAVIRELMRQVEGKLDPAQIDDVIIGCAMPEGSQGLNTARVIALRAGLPADVPAQTVNRFCASGLQTIASAAERIIAGGADVIVAGGAESMSLVPMTGFRMSPNPYMAEHQPEVYMSMGLTAERVAQEWQVSREDQDQFAYESHQKAAAAQDAGKFKEEIVPVEIEEVLIGEDGKPQHVKYVLDTDEHLRRDTTLEALAKLKPAFMQGGTVTAGNSSPLSDGAAGVIVMERGMAERLGLQPLARFVGFAVSGVRPEVMGVGPIKAVPKVLERTGLTLDQIDLIELNEAFAAQALAVIRTLEMDMARVNVNGGAIALGHPLGCTGSKLTVQVIHELRRRKARYGMVTMCVGGGQGAAGIFENLN</sequence>
<dbReference type="PANTHER" id="PTHR43853">
    <property type="entry name" value="3-KETOACYL-COA THIOLASE, PEROXISOMAL"/>
    <property type="match status" value="1"/>
</dbReference>
<comment type="similarity">
    <text evidence="2 7">Belongs to the thiolase-like superfamily. Thiolase family.</text>
</comment>
<feature type="active site" description="Proton acceptor" evidence="6">
    <location>
        <position position="352"/>
    </location>
</feature>
<dbReference type="PIRSF" id="PIRSF000429">
    <property type="entry name" value="Ac-CoA_Ac_transf"/>
    <property type="match status" value="1"/>
</dbReference>
<keyword evidence="4 7" id="KW-0012">Acyltransferase</keyword>
<dbReference type="GO" id="GO:0006635">
    <property type="term" value="P:fatty acid beta-oxidation"/>
    <property type="evidence" value="ECO:0007669"/>
    <property type="project" value="TreeGrafter"/>
</dbReference>
<evidence type="ECO:0000259" key="8">
    <source>
        <dbReference type="Pfam" id="PF00108"/>
    </source>
</evidence>
<dbReference type="InterPro" id="IPR020617">
    <property type="entry name" value="Thiolase_C"/>
</dbReference>
<dbReference type="PROSITE" id="PS00099">
    <property type="entry name" value="THIOLASE_3"/>
    <property type="match status" value="1"/>
</dbReference>
<evidence type="ECO:0000256" key="6">
    <source>
        <dbReference type="PIRSR" id="PIRSR000429-1"/>
    </source>
</evidence>
<dbReference type="PROSITE" id="PS00098">
    <property type="entry name" value="THIOLASE_1"/>
    <property type="match status" value="1"/>
</dbReference>
<feature type="active site" description="Proton acceptor" evidence="6">
    <location>
        <position position="382"/>
    </location>
</feature>
<dbReference type="PROSITE" id="PS00737">
    <property type="entry name" value="THIOLASE_2"/>
    <property type="match status" value="1"/>
</dbReference>
<feature type="domain" description="Thiolase C-terminal" evidence="9">
    <location>
        <begin position="274"/>
        <end position="394"/>
    </location>
</feature>
<evidence type="ECO:0000256" key="2">
    <source>
        <dbReference type="ARBA" id="ARBA00010982"/>
    </source>
</evidence>
<feature type="domain" description="Thiolase N-terminal" evidence="8">
    <location>
        <begin position="8"/>
        <end position="265"/>
    </location>
</feature>
<gene>
    <name evidence="10" type="ORF">CUN51_02095</name>
</gene>
<dbReference type="Pfam" id="PF02803">
    <property type="entry name" value="Thiolase_C"/>
    <property type="match status" value="1"/>
</dbReference>
<dbReference type="EMBL" id="PGTK01000002">
    <property type="protein sequence ID" value="PJF31755.1"/>
    <property type="molecule type" value="Genomic_DNA"/>
</dbReference>
<evidence type="ECO:0000256" key="1">
    <source>
        <dbReference type="ARBA" id="ARBA00005189"/>
    </source>
</evidence>
<dbReference type="GO" id="GO:0003988">
    <property type="term" value="F:acetyl-CoA C-acyltransferase activity"/>
    <property type="evidence" value="ECO:0007669"/>
    <property type="project" value="UniProtKB-EC"/>
</dbReference>
<dbReference type="NCBIfam" id="TIGR01930">
    <property type="entry name" value="AcCoA-C-Actrans"/>
    <property type="match status" value="1"/>
</dbReference>
<evidence type="ECO:0000256" key="7">
    <source>
        <dbReference type="RuleBase" id="RU003557"/>
    </source>
</evidence>
<evidence type="ECO:0000256" key="4">
    <source>
        <dbReference type="ARBA" id="ARBA00023315"/>
    </source>
</evidence>
<dbReference type="InterPro" id="IPR020613">
    <property type="entry name" value="Thiolase_CS"/>
</dbReference>
<evidence type="ECO:0000256" key="3">
    <source>
        <dbReference type="ARBA" id="ARBA00022679"/>
    </source>
</evidence>
<dbReference type="Gene3D" id="3.40.47.10">
    <property type="match status" value="1"/>
</dbReference>
<organism evidence="10 11">
    <name type="scientific">Candidatus Thermofonsia Clade 1 bacterium</name>
    <dbReference type="NCBI Taxonomy" id="2364210"/>
    <lineage>
        <taxon>Bacteria</taxon>
        <taxon>Bacillati</taxon>
        <taxon>Chloroflexota</taxon>
        <taxon>Candidatus Thermofontia</taxon>
        <taxon>Candidatus Thermofonsia Clade 1</taxon>
    </lineage>
</organism>